<evidence type="ECO:0000256" key="1">
    <source>
        <dbReference type="SAM" id="MobiDB-lite"/>
    </source>
</evidence>
<feature type="compositionally biased region" description="Basic and acidic residues" evidence="1">
    <location>
        <begin position="62"/>
        <end position="75"/>
    </location>
</feature>
<dbReference type="InParanoid" id="G8Y3V1"/>
<protein>
    <submittedName>
        <fullName evidence="2">Piso0_004959 protein</fullName>
    </submittedName>
</protein>
<evidence type="ECO:0000313" key="3">
    <source>
        <dbReference type="Proteomes" id="UP000005222"/>
    </source>
</evidence>
<organism evidence="2 3">
    <name type="scientific">Pichia sorbitophila (strain ATCC MYA-4447 / BCRC 22081 / CBS 7064 / NBRC 10061 / NRRL Y-12695)</name>
    <name type="common">Hybrid yeast</name>
    <dbReference type="NCBI Taxonomy" id="559304"/>
    <lineage>
        <taxon>Eukaryota</taxon>
        <taxon>Fungi</taxon>
        <taxon>Dikarya</taxon>
        <taxon>Ascomycota</taxon>
        <taxon>Saccharomycotina</taxon>
        <taxon>Pichiomycetes</taxon>
        <taxon>Debaryomycetaceae</taxon>
        <taxon>Millerozyma</taxon>
    </lineage>
</organism>
<dbReference type="AlphaFoldDB" id="G8Y3V1"/>
<keyword evidence="3" id="KW-1185">Reference proteome</keyword>
<proteinExistence type="predicted"/>
<sequence>MSCNIAVAADGAANGPILCHDNVTLLSMMSQYFASSALKLVAERSRAKGSGVRHSPSLGSGSRDHSRKAVQDSHHRQWSKWMTQEPSVSRRSTYVESTIFFIFG</sequence>
<name>G8Y3V1_PICSO</name>
<evidence type="ECO:0000313" key="2">
    <source>
        <dbReference type="EMBL" id="CCE85369.1"/>
    </source>
</evidence>
<dbReference type="EMBL" id="FO082047">
    <property type="protein sequence ID" value="CCE85369.1"/>
    <property type="molecule type" value="Genomic_DNA"/>
</dbReference>
<feature type="region of interest" description="Disordered" evidence="1">
    <location>
        <begin position="47"/>
        <end position="84"/>
    </location>
</feature>
<accession>G8Y3V1</accession>
<reference evidence="2 3" key="1">
    <citation type="journal article" date="2012" name="G3 (Bethesda)">
        <title>Pichia sorbitophila, an interspecies yeast hybrid reveals early steps of genome resolution following polyploidization.</title>
        <authorList>
            <person name="Leh Louis V."/>
            <person name="Despons L."/>
            <person name="Friedrich A."/>
            <person name="Martin T."/>
            <person name="Durrens P."/>
            <person name="Casaregola S."/>
            <person name="Neuveglise C."/>
            <person name="Fairhead C."/>
            <person name="Marck C."/>
            <person name="Cruz J.A."/>
            <person name="Straub M.L."/>
            <person name="Kugler V."/>
            <person name="Sacerdot C."/>
            <person name="Uzunov Z."/>
            <person name="Thierry A."/>
            <person name="Weiss S."/>
            <person name="Bleykasten C."/>
            <person name="De Montigny J."/>
            <person name="Jacques N."/>
            <person name="Jung P."/>
            <person name="Lemaire M."/>
            <person name="Mallet S."/>
            <person name="Morel G."/>
            <person name="Richard G.F."/>
            <person name="Sarkar A."/>
            <person name="Savel G."/>
            <person name="Schacherer J."/>
            <person name="Seret M.L."/>
            <person name="Talla E."/>
            <person name="Samson G."/>
            <person name="Jubin C."/>
            <person name="Poulain J."/>
            <person name="Vacherie B."/>
            <person name="Barbe V."/>
            <person name="Pelletier E."/>
            <person name="Sherman D.J."/>
            <person name="Westhof E."/>
            <person name="Weissenbach J."/>
            <person name="Baret P.V."/>
            <person name="Wincker P."/>
            <person name="Gaillardin C."/>
            <person name="Dujon B."/>
            <person name="Souciet J.L."/>
        </authorList>
    </citation>
    <scope>NUCLEOTIDE SEQUENCE [LARGE SCALE GENOMIC DNA]</scope>
    <source>
        <strain evidence="3">ATCC MYA-4447 / BCRC 22081 / CBS 7064 / NBRC 10061 / NRRL Y-12695</strain>
    </source>
</reference>
<dbReference type="HOGENOM" id="CLU_2251043_0_0_1"/>
<gene>
    <name evidence="2" type="primary">Piso0_004959</name>
    <name evidence="2" type="ORF">GNLVRS01_PISO0M04720g</name>
</gene>
<dbReference type="Proteomes" id="UP000005222">
    <property type="component" value="Chromosome M"/>
</dbReference>